<evidence type="ECO:0000313" key="8">
    <source>
        <dbReference type="Proteomes" id="UP000012329"/>
    </source>
</evidence>
<protein>
    <submittedName>
        <fullName evidence="7">O-acetylhomoserine aminocarboxypropyltransferase</fullName>
        <ecNumber evidence="7">2.5.1.49</ecNumber>
    </submittedName>
</protein>
<dbReference type="Gene3D" id="3.90.1150.10">
    <property type="entry name" value="Aspartate Aminotransferase, domain 1"/>
    <property type="match status" value="1"/>
</dbReference>
<comment type="cofactor">
    <cofactor evidence="1 6">
        <name>pyridoxal 5'-phosphate</name>
        <dbReference type="ChEBI" id="CHEBI:597326"/>
    </cofactor>
</comment>
<dbReference type="InterPro" id="IPR000277">
    <property type="entry name" value="Cys/Met-Metab_PyrdxlP-dep_enz"/>
</dbReference>
<dbReference type="Pfam" id="PF01053">
    <property type="entry name" value="Cys_Met_Meta_PP"/>
    <property type="match status" value="1"/>
</dbReference>
<dbReference type="InterPro" id="IPR015421">
    <property type="entry name" value="PyrdxlP-dep_Trfase_major"/>
</dbReference>
<accession>A0A829D8G3</accession>
<dbReference type="InterPro" id="IPR054542">
    <property type="entry name" value="Cys_met_metab_PP"/>
</dbReference>
<dbReference type="Gene3D" id="3.40.640.10">
    <property type="entry name" value="Type I PLP-dependent aspartate aminotransferase-like (Major domain)"/>
    <property type="match status" value="1"/>
</dbReference>
<dbReference type="InterPro" id="IPR015422">
    <property type="entry name" value="PyrdxlP-dep_Trfase_small"/>
</dbReference>
<organism evidence="7 8">
    <name type="scientific">Leptospira interrogans str. 2002000626</name>
    <dbReference type="NCBI Taxonomy" id="996803"/>
    <lineage>
        <taxon>Bacteria</taxon>
        <taxon>Pseudomonadati</taxon>
        <taxon>Spirochaetota</taxon>
        <taxon>Spirochaetia</taxon>
        <taxon>Leptospirales</taxon>
        <taxon>Leptospiraceae</taxon>
        <taxon>Leptospira</taxon>
    </lineage>
</organism>
<dbReference type="GO" id="GO:0006535">
    <property type="term" value="P:cysteine biosynthetic process from serine"/>
    <property type="evidence" value="ECO:0007669"/>
    <property type="project" value="TreeGrafter"/>
</dbReference>
<dbReference type="GO" id="GO:0019346">
    <property type="term" value="P:transsulfuration"/>
    <property type="evidence" value="ECO:0007669"/>
    <property type="project" value="InterPro"/>
</dbReference>
<proteinExistence type="inferred from homology"/>
<dbReference type="InterPro" id="IPR015424">
    <property type="entry name" value="PyrdxlP-dep_Trfase"/>
</dbReference>
<dbReference type="CDD" id="cd00614">
    <property type="entry name" value="CGS_like"/>
    <property type="match status" value="1"/>
</dbReference>
<feature type="modified residue" description="N6-(pyridoxal phosphate)lysine" evidence="5">
    <location>
        <position position="208"/>
    </location>
</feature>
<dbReference type="Proteomes" id="UP000012329">
    <property type="component" value="Unassembled WGS sequence"/>
</dbReference>
<evidence type="ECO:0000256" key="5">
    <source>
        <dbReference type="PIRSR" id="PIRSR001434-2"/>
    </source>
</evidence>
<dbReference type="PANTHER" id="PTHR43797:SF2">
    <property type="entry name" value="HOMOCYSTEINE_CYSTEINE SYNTHASE"/>
    <property type="match status" value="1"/>
</dbReference>
<dbReference type="SUPFAM" id="SSF53383">
    <property type="entry name" value="PLP-dependent transferases"/>
    <property type="match status" value="1"/>
</dbReference>
<evidence type="ECO:0000256" key="4">
    <source>
        <dbReference type="ARBA" id="ARBA00022898"/>
    </source>
</evidence>
<sequence length="434" mass="47464">MPRNYKPETIALHGGQSPDPSTLSRAVPIYQTTSYVFKNTEHAAKLFGLQEFGNIYTRIMNPTTDVLEQRIAALEGGVAALATASGQAAETLALLNIVEAGQEIVASSSLYGGTYNLLHYTFPKLGIKVHFVDPSDPENFRKAVNDKTRAFYAETLGNPKLDTLNLEAIAKVAHDSEVPLIIDNTLPSPYLVNPIEHGADIVVHSLTKFLGGHGTSIGGIIVDSGKFNWGNGKFKNFTEPDPSYHGLKFWEVFGKFEPFGGVNIAYIIKAKVQGLRDMGASISPFNAWQILQGVETLPLRMRKHSENALAVAEYLTKHPKVSWVNYPGLKMDKNYSLAKKYHKKDLYGAILGFGIKGGAVEAKKFIDGLELFSLLANVGDAKSLVIHPASTTHQQLTPEEQLSAGVTPDFVRLSVGLENIEDILFDLEEALKKV</sequence>
<evidence type="ECO:0000256" key="6">
    <source>
        <dbReference type="RuleBase" id="RU362118"/>
    </source>
</evidence>
<gene>
    <name evidence="7" type="ORF">LEP1GSC029_4925</name>
</gene>
<dbReference type="EMBL" id="AFJL02000117">
    <property type="protein sequence ID" value="EMY04671.1"/>
    <property type="molecule type" value="Genomic_DNA"/>
</dbReference>
<dbReference type="GO" id="GO:0004124">
    <property type="term" value="F:cysteine synthase activity"/>
    <property type="evidence" value="ECO:0007669"/>
    <property type="project" value="TreeGrafter"/>
</dbReference>
<comment type="caution">
    <text evidence="7">The sequence shown here is derived from an EMBL/GenBank/DDBJ whole genome shotgun (WGS) entry which is preliminary data.</text>
</comment>
<dbReference type="FunFam" id="3.40.640.10:FF:000035">
    <property type="entry name" value="O-succinylhomoserine sulfhydrylase"/>
    <property type="match status" value="1"/>
</dbReference>
<evidence type="ECO:0000313" key="7">
    <source>
        <dbReference type="EMBL" id="EMY04671.1"/>
    </source>
</evidence>
<dbReference type="GO" id="GO:0030170">
    <property type="term" value="F:pyridoxal phosphate binding"/>
    <property type="evidence" value="ECO:0007669"/>
    <property type="project" value="InterPro"/>
</dbReference>
<keyword evidence="3 7" id="KW-0808">Transferase</keyword>
<evidence type="ECO:0000256" key="2">
    <source>
        <dbReference type="ARBA" id="ARBA00009077"/>
    </source>
</evidence>
<dbReference type="PIRSF" id="PIRSF001434">
    <property type="entry name" value="CGS"/>
    <property type="match status" value="1"/>
</dbReference>
<dbReference type="PANTHER" id="PTHR43797">
    <property type="entry name" value="HOMOCYSTEINE/CYSTEINE SYNTHASE"/>
    <property type="match status" value="1"/>
</dbReference>
<evidence type="ECO:0000256" key="3">
    <source>
        <dbReference type="ARBA" id="ARBA00022679"/>
    </source>
</evidence>
<dbReference type="GO" id="GO:0003961">
    <property type="term" value="F:O-acetylhomoserine aminocarboxypropyltransferase activity"/>
    <property type="evidence" value="ECO:0007669"/>
    <property type="project" value="UniProtKB-EC"/>
</dbReference>
<evidence type="ECO:0000256" key="1">
    <source>
        <dbReference type="ARBA" id="ARBA00001933"/>
    </source>
</evidence>
<dbReference type="GO" id="GO:0005737">
    <property type="term" value="C:cytoplasm"/>
    <property type="evidence" value="ECO:0007669"/>
    <property type="project" value="TreeGrafter"/>
</dbReference>
<reference evidence="7 8" key="1">
    <citation type="submission" date="2013-02" db="EMBL/GenBank/DDBJ databases">
        <authorList>
            <person name="Harkins D.M."/>
            <person name="Durkin A.S."/>
            <person name="Brinkac L.M."/>
            <person name="Haft D.H."/>
            <person name="Selengut J.D."/>
            <person name="Sanka R."/>
            <person name="DePew J."/>
            <person name="Purushe J."/>
            <person name="Whelen A.C."/>
            <person name="Vinetz J.M."/>
            <person name="Sutton G.G."/>
            <person name="Nierman W.C."/>
            <person name="Fouts D.E."/>
        </authorList>
    </citation>
    <scope>NUCLEOTIDE SEQUENCE [LARGE SCALE GENOMIC DNA]</scope>
    <source>
        <strain evidence="7 8">2002000626</strain>
    </source>
</reference>
<dbReference type="GO" id="GO:0071269">
    <property type="term" value="P:L-homocysteine biosynthetic process"/>
    <property type="evidence" value="ECO:0007669"/>
    <property type="project" value="TreeGrafter"/>
</dbReference>
<keyword evidence="4 5" id="KW-0663">Pyridoxal phosphate</keyword>
<dbReference type="PROSITE" id="PS00868">
    <property type="entry name" value="CYS_MET_METAB_PP"/>
    <property type="match status" value="1"/>
</dbReference>
<comment type="similarity">
    <text evidence="2 6">Belongs to the trans-sulfuration enzymes family.</text>
</comment>
<name>A0A829D8G3_LEPIR</name>
<dbReference type="EC" id="2.5.1.49" evidence="7"/>
<dbReference type="AlphaFoldDB" id="A0A829D8G3"/>
<dbReference type="NCBIfam" id="TIGR01326">
    <property type="entry name" value="OAH_OAS_sulfhy"/>
    <property type="match status" value="1"/>
</dbReference>
<dbReference type="InterPro" id="IPR006235">
    <property type="entry name" value="OAc-hSer/O-AcSer_sulfhydrylase"/>
</dbReference>